<evidence type="ECO:0000313" key="1">
    <source>
        <dbReference type="EMBL" id="MCP2262353.1"/>
    </source>
</evidence>
<protein>
    <submittedName>
        <fullName evidence="1">Uncharacterized protein</fullName>
    </submittedName>
</protein>
<dbReference type="RefSeq" id="WP_253674479.1">
    <property type="nucleotide sequence ID" value="NZ_JAMTCP010000065.1"/>
</dbReference>
<proteinExistence type="predicted"/>
<organism evidence="1 2">
    <name type="scientific">Streptoalloteichus tenebrarius (strain ATCC 17920 / DSM 40477 / JCM 4838 / CBS 697.72 / NBRC 16177 / NCIMB 11028 / NRRL B-12390 / A12253. 1 / ISP 5477)</name>
    <name type="common">Streptomyces tenebrarius</name>
    <dbReference type="NCBI Taxonomy" id="1933"/>
    <lineage>
        <taxon>Bacteria</taxon>
        <taxon>Bacillati</taxon>
        <taxon>Actinomycetota</taxon>
        <taxon>Actinomycetes</taxon>
        <taxon>Pseudonocardiales</taxon>
        <taxon>Pseudonocardiaceae</taxon>
        <taxon>Streptoalloteichus</taxon>
    </lineage>
</organism>
<keyword evidence="2" id="KW-1185">Reference proteome</keyword>
<reference evidence="1 2" key="1">
    <citation type="submission" date="2022-06" db="EMBL/GenBank/DDBJ databases">
        <title>Genomic Encyclopedia of Archaeal and Bacterial Type Strains, Phase II (KMG-II): from individual species to whole genera.</title>
        <authorList>
            <person name="Goeker M."/>
        </authorList>
    </citation>
    <scope>NUCLEOTIDE SEQUENCE [LARGE SCALE GENOMIC DNA]</scope>
    <source>
        <strain evidence="1 2">DSM 40477</strain>
    </source>
</reference>
<name>A0ABT1I3I5_STRSD</name>
<evidence type="ECO:0000313" key="2">
    <source>
        <dbReference type="Proteomes" id="UP001205311"/>
    </source>
</evidence>
<dbReference type="EMBL" id="JAMTCP010000065">
    <property type="protein sequence ID" value="MCP2262353.1"/>
    <property type="molecule type" value="Genomic_DNA"/>
</dbReference>
<dbReference type="Proteomes" id="UP001205311">
    <property type="component" value="Unassembled WGS sequence"/>
</dbReference>
<comment type="caution">
    <text evidence="1">The sequence shown here is derived from an EMBL/GenBank/DDBJ whole genome shotgun (WGS) entry which is preliminary data.</text>
</comment>
<accession>A0ABT1I3I5</accession>
<sequence>MRPKTRILVVVTCAAVVLPVAGAVLWRSVRATSGPARHGQVGVRVAAVAEDGLRLRTTETLRLGAARARQVVPEGTLLTAPATALSGSPSVDARLGCEVDVTPTEGDAPTVEVRRCTATP</sequence>
<gene>
    <name evidence="1" type="ORF">LX15_006089</name>
</gene>